<sequence length="296" mass="32798">MYEIVEKKQLAESIYFMNIKAPRVAKAAKPGQFIIAKIDEKGERIPLTICNYDKDKKIITIVFQVVGESTRRMSLLNKGDYFRDFVGPLGVESQFVNEDISCLKNKRILFVAGGVGVAPIYPQVKWLNSKGIKADVIIGAKNKDMLIFENEIKNEVGNLYITTDDGSYGMKGLVTDKINDLVNIKNKEYDLVVAIGPMVMMKFVARLTKKLNIPTVVSLNPIMLDGTGMCGACRVTVGGKVKFACVDGPEFDAHKIDFDEAMKRQSIYKTEEGKKYLKNIEGKTHSGGCGMCGGDK</sequence>
<reference evidence="1" key="1">
    <citation type="submission" date="2020-04" db="EMBL/GenBank/DDBJ databases">
        <title>A novel bacterium ('Candidatus Sarcina troglodytae' sp. nov.) linked to a protracted, uniformly lethal epizootic among sanctuary western chimpanzees (Pan troglodytes verus) in Sierra Leone.</title>
        <authorList>
            <person name="Owens L.A."/>
            <person name="Colitti B."/>
            <person name="Hirji I."/>
            <person name="Pizaro A."/>
            <person name="Jaffe J.E."/>
            <person name="Moittie S."/>
            <person name="Bishop-Lilly K.A."/>
            <person name="Estrella L.A."/>
            <person name="Voegtly L.J."/>
            <person name="Kuhn J.H."/>
            <person name="Suen G."/>
            <person name="Deblois C.L."/>
            <person name="Dunn C."/>
            <person name="Juan-Salles C."/>
            <person name="Goldberg T.L."/>
        </authorList>
    </citation>
    <scope>NUCLEOTIDE SEQUENCE</scope>
    <source>
        <strain evidence="1">JB2</strain>
    </source>
</reference>
<keyword evidence="2" id="KW-1185">Reference proteome</keyword>
<dbReference type="EMBL" id="CP051754">
    <property type="protein sequence ID" value="QPJ86089.1"/>
    <property type="molecule type" value="Genomic_DNA"/>
</dbReference>
<dbReference type="Proteomes" id="UP000594603">
    <property type="component" value="Chromosome"/>
</dbReference>
<proteinExistence type="predicted"/>
<evidence type="ECO:0000313" key="2">
    <source>
        <dbReference type="Proteomes" id="UP000594603"/>
    </source>
</evidence>
<accession>A0ACD1BFA3</accession>
<name>A0ACD1BFA3_9CLOT</name>
<organism evidence="1 2">
    <name type="scientific">Candidatus Sarcina troglodytae</name>
    <dbReference type="NCBI Taxonomy" id="2726954"/>
    <lineage>
        <taxon>Bacteria</taxon>
        <taxon>Bacillati</taxon>
        <taxon>Bacillota</taxon>
        <taxon>Clostridia</taxon>
        <taxon>Eubacteriales</taxon>
        <taxon>Clostridiaceae</taxon>
        <taxon>Sarcina</taxon>
    </lineage>
</organism>
<protein>
    <submittedName>
        <fullName evidence="1">Sulfide/dihydroorotate dehydrogenase-like FAD/NAD-binding protein</fullName>
    </submittedName>
</protein>
<evidence type="ECO:0000313" key="1">
    <source>
        <dbReference type="EMBL" id="QPJ86089.1"/>
    </source>
</evidence>
<gene>
    <name evidence="1" type="ORF">HH195_09270</name>
</gene>